<dbReference type="SUPFAM" id="SSF48498">
    <property type="entry name" value="Tetracyclin repressor-like, C-terminal domain"/>
    <property type="match status" value="1"/>
</dbReference>
<evidence type="ECO:0000256" key="2">
    <source>
        <dbReference type="ARBA" id="ARBA00023125"/>
    </source>
</evidence>
<dbReference type="PANTHER" id="PTHR30055">
    <property type="entry name" value="HTH-TYPE TRANSCRIPTIONAL REGULATOR RUTR"/>
    <property type="match status" value="1"/>
</dbReference>
<reference evidence="5 6" key="1">
    <citation type="submission" date="2019-03" db="EMBL/GenBank/DDBJ databases">
        <title>Genomic analyses of the natural microbiome of Caenorhabditis elegans.</title>
        <authorList>
            <person name="Samuel B."/>
        </authorList>
    </citation>
    <scope>NUCLEOTIDE SEQUENCE [LARGE SCALE GENOMIC DNA]</scope>
    <source>
        <strain evidence="5 6">JUb89</strain>
    </source>
</reference>
<dbReference type="PROSITE" id="PS50977">
    <property type="entry name" value="HTH_TETR_2"/>
    <property type="match status" value="1"/>
</dbReference>
<dbReference type="InterPro" id="IPR050109">
    <property type="entry name" value="HTH-type_TetR-like_transc_reg"/>
</dbReference>
<proteinExistence type="predicted"/>
<name>A0A4R1XM74_ACICA</name>
<dbReference type="AlphaFoldDB" id="A0A4R1XM74"/>
<feature type="domain" description="HTH tetR-type" evidence="4">
    <location>
        <begin position="17"/>
        <end position="77"/>
    </location>
</feature>
<gene>
    <name evidence="5" type="ORF">EC844_12165</name>
</gene>
<organism evidence="5 6">
    <name type="scientific">Acinetobacter calcoaceticus</name>
    <dbReference type="NCBI Taxonomy" id="471"/>
    <lineage>
        <taxon>Bacteria</taxon>
        <taxon>Pseudomonadati</taxon>
        <taxon>Pseudomonadota</taxon>
        <taxon>Gammaproteobacteria</taxon>
        <taxon>Moraxellales</taxon>
        <taxon>Moraxellaceae</taxon>
        <taxon>Acinetobacter</taxon>
        <taxon>Acinetobacter calcoaceticus/baumannii complex</taxon>
    </lineage>
</organism>
<dbReference type="InterPro" id="IPR009057">
    <property type="entry name" value="Homeodomain-like_sf"/>
</dbReference>
<dbReference type="EMBL" id="SLVJ01000021">
    <property type="protein sequence ID" value="TCM63340.1"/>
    <property type="molecule type" value="Genomic_DNA"/>
</dbReference>
<dbReference type="Pfam" id="PF00440">
    <property type="entry name" value="TetR_N"/>
    <property type="match status" value="1"/>
</dbReference>
<dbReference type="GO" id="GO:0000976">
    <property type="term" value="F:transcription cis-regulatory region binding"/>
    <property type="evidence" value="ECO:0007669"/>
    <property type="project" value="TreeGrafter"/>
</dbReference>
<dbReference type="Gene3D" id="1.10.357.10">
    <property type="entry name" value="Tetracycline Repressor, domain 2"/>
    <property type="match status" value="1"/>
</dbReference>
<evidence type="ECO:0000256" key="1">
    <source>
        <dbReference type="ARBA" id="ARBA00023054"/>
    </source>
</evidence>
<feature type="DNA-binding region" description="H-T-H motif" evidence="3">
    <location>
        <begin position="40"/>
        <end position="59"/>
    </location>
</feature>
<evidence type="ECO:0000313" key="6">
    <source>
        <dbReference type="Proteomes" id="UP000294963"/>
    </source>
</evidence>
<dbReference type="OrthoDB" id="5293556at2"/>
<evidence type="ECO:0000313" key="5">
    <source>
        <dbReference type="EMBL" id="TCM63340.1"/>
    </source>
</evidence>
<dbReference type="PROSITE" id="PS01081">
    <property type="entry name" value="HTH_TETR_1"/>
    <property type="match status" value="1"/>
</dbReference>
<dbReference type="Pfam" id="PF17932">
    <property type="entry name" value="TetR_C_24"/>
    <property type="match status" value="1"/>
</dbReference>
<dbReference type="SUPFAM" id="SSF46689">
    <property type="entry name" value="Homeodomain-like"/>
    <property type="match status" value="1"/>
</dbReference>
<dbReference type="InterPro" id="IPR041490">
    <property type="entry name" value="KstR2_TetR_C"/>
</dbReference>
<dbReference type="InterPro" id="IPR023772">
    <property type="entry name" value="DNA-bd_HTH_TetR-type_CS"/>
</dbReference>
<dbReference type="GO" id="GO:0003700">
    <property type="term" value="F:DNA-binding transcription factor activity"/>
    <property type="evidence" value="ECO:0007669"/>
    <property type="project" value="TreeGrafter"/>
</dbReference>
<evidence type="ECO:0000259" key="4">
    <source>
        <dbReference type="PROSITE" id="PS50977"/>
    </source>
</evidence>
<comment type="caution">
    <text evidence="5">The sequence shown here is derived from an EMBL/GenBank/DDBJ whole genome shotgun (WGS) entry which is preliminary data.</text>
</comment>
<accession>A0A4R1XM74</accession>
<dbReference type="InterPro" id="IPR001647">
    <property type="entry name" value="HTH_TetR"/>
</dbReference>
<dbReference type="InterPro" id="IPR036271">
    <property type="entry name" value="Tet_transcr_reg_TetR-rel_C_sf"/>
</dbReference>
<protein>
    <submittedName>
        <fullName evidence="5">TetR family transcriptional regulator</fullName>
    </submittedName>
</protein>
<dbReference type="Proteomes" id="UP000294963">
    <property type="component" value="Unassembled WGS sequence"/>
</dbReference>
<keyword evidence="1" id="KW-0175">Coiled coil</keyword>
<dbReference type="PRINTS" id="PR00455">
    <property type="entry name" value="HTHTETR"/>
</dbReference>
<evidence type="ECO:0000256" key="3">
    <source>
        <dbReference type="PROSITE-ProRule" id="PRU00335"/>
    </source>
</evidence>
<keyword evidence="6" id="KW-1185">Reference proteome</keyword>
<dbReference type="PANTHER" id="PTHR30055:SF183">
    <property type="entry name" value="NUCLEOID OCCLUSION FACTOR SLMA"/>
    <property type="match status" value="1"/>
</dbReference>
<keyword evidence="2 3" id="KW-0238">DNA-binding</keyword>
<sequence length="200" mass="22506">MIASSLNEIQPIACFEANPRGRLLSAAAYLFKKQGYDKTTVRQIAQFIGIQSGSLFHHFGSKDEILAAVMHEVIIYNHAQLSQAAQRSTDPTLQLKQLIKAELSSISGDTGAAMTVLIYEWQAVSADKQSELLELRDQYEQIWLDVIQKLVDQGKIKQDAFIWRRLIAGAIAWTVNWYKADGAMDLEQLTEIVLDMAVRH</sequence>